<evidence type="ECO:0000256" key="1">
    <source>
        <dbReference type="ARBA" id="ARBA00004448"/>
    </source>
</evidence>
<protein>
    <submittedName>
        <fullName evidence="9">Uncharacterized protein</fullName>
    </submittedName>
</protein>
<keyword evidence="5 8" id="KW-1133">Transmembrane helix</keyword>
<keyword evidence="7 8" id="KW-0472">Membrane</keyword>
<evidence type="ECO:0000256" key="4">
    <source>
        <dbReference type="ARBA" id="ARBA00022792"/>
    </source>
</evidence>
<evidence type="ECO:0000313" key="10">
    <source>
        <dbReference type="Proteomes" id="UP001341840"/>
    </source>
</evidence>
<organism evidence="9 10">
    <name type="scientific">Stylosanthes scabra</name>
    <dbReference type="NCBI Taxonomy" id="79078"/>
    <lineage>
        <taxon>Eukaryota</taxon>
        <taxon>Viridiplantae</taxon>
        <taxon>Streptophyta</taxon>
        <taxon>Embryophyta</taxon>
        <taxon>Tracheophyta</taxon>
        <taxon>Spermatophyta</taxon>
        <taxon>Magnoliopsida</taxon>
        <taxon>eudicotyledons</taxon>
        <taxon>Gunneridae</taxon>
        <taxon>Pentapetalae</taxon>
        <taxon>rosids</taxon>
        <taxon>fabids</taxon>
        <taxon>Fabales</taxon>
        <taxon>Fabaceae</taxon>
        <taxon>Papilionoideae</taxon>
        <taxon>50 kb inversion clade</taxon>
        <taxon>dalbergioids sensu lato</taxon>
        <taxon>Dalbergieae</taxon>
        <taxon>Pterocarpus clade</taxon>
        <taxon>Stylosanthes</taxon>
    </lineage>
</organism>
<evidence type="ECO:0000256" key="6">
    <source>
        <dbReference type="ARBA" id="ARBA00023128"/>
    </source>
</evidence>
<dbReference type="PANTHER" id="PTHR10485">
    <property type="entry name" value="MITOCHONDRIAL IMPORT INNER MEMBRANE TRANSLOCASE SUBUNIT TIM-17"/>
    <property type="match status" value="1"/>
</dbReference>
<evidence type="ECO:0000256" key="8">
    <source>
        <dbReference type="SAM" id="Phobius"/>
    </source>
</evidence>
<evidence type="ECO:0000313" key="9">
    <source>
        <dbReference type="EMBL" id="MED6161537.1"/>
    </source>
</evidence>
<name>A0ABU6UJP8_9FABA</name>
<dbReference type="PANTHER" id="PTHR10485:SF24">
    <property type="entry name" value="MITOCHONDRIAL IMPORT INNER MEMBRANE TRANSLOCASE SUBUNIT TIM22"/>
    <property type="match status" value="1"/>
</dbReference>
<keyword evidence="6" id="KW-0496">Mitochondrion</keyword>
<dbReference type="Pfam" id="PF02466">
    <property type="entry name" value="Tim17"/>
    <property type="match status" value="1"/>
</dbReference>
<evidence type="ECO:0000256" key="3">
    <source>
        <dbReference type="ARBA" id="ARBA00022692"/>
    </source>
</evidence>
<comment type="caution">
    <text evidence="9">The sequence shown here is derived from an EMBL/GenBank/DDBJ whole genome shotgun (WGS) entry which is preliminary data.</text>
</comment>
<accession>A0ABU6UJP8</accession>
<comment type="similarity">
    <text evidence="2">Belongs to the Tim17/Tim22/Tim23 family.</text>
</comment>
<proteinExistence type="inferred from homology"/>
<comment type="subcellular location">
    <subcellularLocation>
        <location evidence="1">Mitochondrion inner membrane</location>
        <topology evidence="1">Multi-pass membrane protein</topology>
    </subcellularLocation>
</comment>
<evidence type="ECO:0000256" key="5">
    <source>
        <dbReference type="ARBA" id="ARBA00022989"/>
    </source>
</evidence>
<dbReference type="Proteomes" id="UP001341840">
    <property type="component" value="Unassembled WGS sequence"/>
</dbReference>
<feature type="transmembrane region" description="Helical" evidence="8">
    <location>
        <begin position="131"/>
        <end position="149"/>
    </location>
</feature>
<keyword evidence="3 8" id="KW-0812">Transmembrane</keyword>
<evidence type="ECO:0000256" key="7">
    <source>
        <dbReference type="ARBA" id="ARBA00023136"/>
    </source>
</evidence>
<keyword evidence="10" id="KW-1185">Reference proteome</keyword>
<keyword evidence="4" id="KW-0999">Mitochondrion inner membrane</keyword>
<reference evidence="9 10" key="1">
    <citation type="journal article" date="2023" name="Plants (Basel)">
        <title>Bridging the Gap: Combining Genomics and Transcriptomics Approaches to Understand Stylosanthes scabra, an Orphan Legume from the Brazilian Caatinga.</title>
        <authorList>
            <person name="Ferreira-Neto J.R.C."/>
            <person name="da Silva M.D."/>
            <person name="Binneck E."/>
            <person name="de Melo N.F."/>
            <person name="da Silva R.H."/>
            <person name="de Melo A.L.T.M."/>
            <person name="Pandolfi V."/>
            <person name="Bustamante F.O."/>
            <person name="Brasileiro-Vidal A.C."/>
            <person name="Benko-Iseppon A.M."/>
        </authorList>
    </citation>
    <scope>NUCLEOTIDE SEQUENCE [LARGE SCALE GENOMIC DNA]</scope>
    <source>
        <tissue evidence="9">Leaves</tissue>
    </source>
</reference>
<dbReference type="EMBL" id="JASCZI010121391">
    <property type="protein sequence ID" value="MED6161537.1"/>
    <property type="molecule type" value="Genomic_DNA"/>
</dbReference>
<sequence>MRSWSCDEEMAHGSCRMKAPDSFEDCAREVINEAGSGFTNGVVGGFIFYSIKGLCTSPHGGRVSGAYEAVRLKVPRVACKYASWLALFTAFDCSLQHARQIDDNPSNRFASGAAAAGLLSFRRGLRISAQWAMLGGIFMSLPELAVILIDYNLPSQS</sequence>
<gene>
    <name evidence="9" type="ORF">PIB30_061668</name>
</gene>
<evidence type="ECO:0000256" key="2">
    <source>
        <dbReference type="ARBA" id="ARBA00008444"/>
    </source>
</evidence>